<comment type="caution">
    <text evidence="4">The sequence shown here is derived from an EMBL/GenBank/DDBJ whole genome shotgun (WGS) entry which is preliminary data.</text>
</comment>
<dbReference type="InterPro" id="IPR041465">
    <property type="entry name" value="SfsA_N"/>
</dbReference>
<dbReference type="Pfam" id="PF03749">
    <property type="entry name" value="SfsA"/>
    <property type="match status" value="1"/>
</dbReference>
<dbReference type="EMBL" id="JAFHKK010000006">
    <property type="protein sequence ID" value="MBN2964009.1"/>
    <property type="molecule type" value="Genomic_DNA"/>
</dbReference>
<evidence type="ECO:0000313" key="5">
    <source>
        <dbReference type="Proteomes" id="UP000703590"/>
    </source>
</evidence>
<dbReference type="InterPro" id="IPR005224">
    <property type="entry name" value="SfsA"/>
</dbReference>
<dbReference type="Gene3D" id="3.40.1350.60">
    <property type="match status" value="1"/>
</dbReference>
<dbReference type="HAMAP" id="MF_00095">
    <property type="entry name" value="SfsA"/>
    <property type="match status" value="1"/>
</dbReference>
<dbReference type="NCBIfam" id="TIGR00230">
    <property type="entry name" value="sfsA"/>
    <property type="match status" value="1"/>
</dbReference>
<dbReference type="Proteomes" id="UP000703590">
    <property type="component" value="Unassembled WGS sequence"/>
</dbReference>
<comment type="similarity">
    <text evidence="1">Belongs to the SfsA family.</text>
</comment>
<evidence type="ECO:0000313" key="4">
    <source>
        <dbReference type="EMBL" id="MBN2964009.1"/>
    </source>
</evidence>
<reference evidence="4 5" key="3">
    <citation type="submission" date="2021-02" db="EMBL/GenBank/DDBJ databases">
        <authorList>
            <person name="Merkel A.Y."/>
        </authorList>
    </citation>
    <scope>NUCLEOTIDE SEQUENCE [LARGE SCALE GENOMIC DNA]</scope>
    <source>
        <strain evidence="4 5">T05b</strain>
    </source>
</reference>
<dbReference type="RefSeq" id="WP_205458555.1">
    <property type="nucleotide sequence ID" value="NZ_JAFHKK010000006.1"/>
</dbReference>
<dbReference type="CDD" id="cd22359">
    <property type="entry name" value="SfsA-like_bacterial"/>
    <property type="match status" value="1"/>
</dbReference>
<proteinExistence type="inferred from homology"/>
<dbReference type="PANTHER" id="PTHR30545:SF2">
    <property type="entry name" value="SUGAR FERMENTATION STIMULATION PROTEIN A"/>
    <property type="match status" value="1"/>
</dbReference>
<protein>
    <recommendedName>
        <fullName evidence="1">Sugar fermentation stimulation protein homolog</fullName>
    </recommendedName>
</protein>
<reference evidence="4 5" key="2">
    <citation type="submission" date="2021-02" db="EMBL/GenBank/DDBJ databases">
        <title>Sulfurospirillum tamanensis sp. nov.</title>
        <authorList>
            <person name="Frolova A."/>
            <person name="Merkel A."/>
            <person name="Slobodkin A."/>
        </authorList>
    </citation>
    <scope>NUCLEOTIDE SEQUENCE [LARGE SCALE GENOMIC DNA]</scope>
    <source>
        <strain evidence="4 5">T05b</strain>
    </source>
</reference>
<dbReference type="Gene3D" id="2.40.50.580">
    <property type="match status" value="1"/>
</dbReference>
<dbReference type="PANTHER" id="PTHR30545">
    <property type="entry name" value="SUGAR FERMENTATION STIMULATION PROTEIN A"/>
    <property type="match status" value="1"/>
</dbReference>
<organism evidence="4 5">
    <name type="scientific">Sulfurospirillum tamanense</name>
    <dbReference type="NCBI Taxonomy" id="2813362"/>
    <lineage>
        <taxon>Bacteria</taxon>
        <taxon>Pseudomonadati</taxon>
        <taxon>Campylobacterota</taxon>
        <taxon>Epsilonproteobacteria</taxon>
        <taxon>Campylobacterales</taxon>
        <taxon>Sulfurospirillaceae</taxon>
        <taxon>Sulfurospirillum</taxon>
    </lineage>
</organism>
<dbReference type="Pfam" id="PF17746">
    <property type="entry name" value="SfsA_N"/>
    <property type="match status" value="1"/>
</dbReference>
<name>A0ABS2WQT9_9BACT</name>
<accession>A0ABS2WQT9</accession>
<sequence length="228" mass="25484">MQLPPLFQGTLIKRYKRFLADVVLENGQTITAHVPNSGAMTSTIAQGCPVWVSYHENPKRKLAYTLELSDMGSGLICVNTGWANKLTIEGIQNGVIEELQGYESLMPEQRYGEHSRIDILLQRGEEKCYVEVKSVTLHLGDTFAFPDAISARGTKHLHELAAMKRAGHRAVMVYVIGRSEALPFRLAHEIDPAYAKAFEEAREAGVEALVYQTRLTCKALSLEKRKIK</sequence>
<evidence type="ECO:0000259" key="3">
    <source>
        <dbReference type="Pfam" id="PF17746"/>
    </source>
</evidence>
<gene>
    <name evidence="1 4" type="primary">sfsA</name>
    <name evidence="4" type="ORF">JWV37_04370</name>
</gene>
<feature type="domain" description="SfsA N-terminal OB" evidence="3">
    <location>
        <begin position="12"/>
        <end position="78"/>
    </location>
</feature>
<evidence type="ECO:0000256" key="1">
    <source>
        <dbReference type="HAMAP-Rule" id="MF_00095"/>
    </source>
</evidence>
<reference evidence="5" key="1">
    <citation type="submission" date="2021-02" db="EMBL/GenBank/DDBJ databases">
        <title>Sulfurospirillum tamanensis sp. nov.</title>
        <authorList>
            <person name="Merkel A.Y."/>
        </authorList>
    </citation>
    <scope>NUCLEOTIDE SEQUENCE [LARGE SCALE GENOMIC DNA]</scope>
    <source>
        <strain evidence="5">T05b</strain>
    </source>
</reference>
<feature type="domain" description="Sugar fermentation stimulation protein C-terminal" evidence="2">
    <location>
        <begin position="83"/>
        <end position="216"/>
    </location>
</feature>
<dbReference type="InterPro" id="IPR040452">
    <property type="entry name" value="SfsA_C"/>
</dbReference>
<keyword evidence="5" id="KW-1185">Reference proteome</keyword>
<evidence type="ECO:0000259" key="2">
    <source>
        <dbReference type="Pfam" id="PF03749"/>
    </source>
</evidence>